<comment type="caution">
    <text evidence="3">The sequence shown here is derived from an EMBL/GenBank/DDBJ whole genome shotgun (WGS) entry which is preliminary data.</text>
</comment>
<keyword evidence="3" id="KW-0540">Nuclease</keyword>
<keyword evidence="3" id="KW-0378">Hydrolase</keyword>
<evidence type="ECO:0000313" key="4">
    <source>
        <dbReference type="Proteomes" id="UP000289821"/>
    </source>
</evidence>
<keyword evidence="4" id="KW-1185">Reference proteome</keyword>
<dbReference type="GO" id="GO:0004519">
    <property type="term" value="F:endonuclease activity"/>
    <property type="evidence" value="ECO:0007669"/>
    <property type="project" value="UniProtKB-KW"/>
</dbReference>
<evidence type="ECO:0000259" key="2">
    <source>
        <dbReference type="Pfam" id="PF20720"/>
    </source>
</evidence>
<dbReference type="InterPro" id="IPR027417">
    <property type="entry name" value="P-loop_NTPase"/>
</dbReference>
<sequence length="788" mass="93632">MKYNLDNLHWQEFEILSFKVLQHLISKDVQFIEGGNDKGRDIIHDGISNDFKNDWKGKWLFQVKHKSKDQLPKELLKTLSQDLERELEKVFKKHNYKIDNYVLVINKTTTGELHDSLNSKFRSFVDDNNIECKNFTIISYRHIESCIDQKNDLKWSYPNIISQPDFQILIQNAFNYKFETRKKGWLKKIQTQREKFVFTRFFKNAYNKLEEYPAIILSGPPKSGKTFNAEILSLNYSLYREFQPILIDDPDEIEIAYNEDRKQIFICDDAFGRHALTLRVEEWFKKLERIFNLADRSHLFIFTSREYILRAFKNYGNEESSRFLKKIIVESHNYTSTEKLSILKRYTTNSEISEYDKRRILVSENPITNHRNFSPETIRAFFSNINKEDEDIFKNLLEHLEEPDAYLTTIFFRFNDIKQAAILSVLCAVQNDENSIFKSFEQICRDLNIQKIVDSRIEFEELDDSILRILKDEEIEEINFYHPSMQEFLIRKLIQRETGKLSEVVLQNLNIVLLEISLIKPQKKPLLKAPKKTIKIKSEDLNYVSTGLSRLVLKPNISINQVSSVFKWFALEHHTLDLKILAKPEFDTIKPVVQNILEKITSTTFYFNHKNENSTSWSELLSSIKLSSFQYGAEIKDLDFQYFEQLIKDKKNEKDYWILAFRMIAFAGGDFIVNNVGKDWLNQFYLDLKKEIFDLGFELFGDDFPKFEKFNAKVKNKEHSQKRKNKPNKTWYPRFIDVKDKISILKENKGSIVVTKILDKLIQPYDEINQVSEYAKNRHRFNLKKGWW</sequence>
<dbReference type="SUPFAM" id="SSF52540">
    <property type="entry name" value="P-loop containing nucleoside triphosphate hydrolases"/>
    <property type="match status" value="1"/>
</dbReference>
<keyword evidence="3" id="KW-0255">Endonuclease</keyword>
<dbReference type="GO" id="GO:0003677">
    <property type="term" value="F:DNA binding"/>
    <property type="evidence" value="ECO:0007669"/>
    <property type="project" value="InterPro"/>
</dbReference>
<dbReference type="Proteomes" id="UP000289821">
    <property type="component" value="Unassembled WGS sequence"/>
</dbReference>
<proteinExistence type="predicted"/>
<dbReference type="Pfam" id="PF20720">
    <property type="entry name" value="nSTAND3"/>
    <property type="match status" value="1"/>
</dbReference>
<evidence type="ECO:0000313" key="3">
    <source>
        <dbReference type="EMBL" id="RXG16560.1"/>
    </source>
</evidence>
<feature type="domain" description="Restriction endonuclease type IV Mrr" evidence="1">
    <location>
        <begin position="5"/>
        <end position="85"/>
    </location>
</feature>
<feature type="domain" description="Novel STAND NTPase 3" evidence="2">
    <location>
        <begin position="196"/>
        <end position="346"/>
    </location>
</feature>
<accession>A0A4Q0NWP8</accession>
<organism evidence="3 4">
    <name type="scientific">Leeuwenhoekiella aestuarii</name>
    <dbReference type="NCBI Taxonomy" id="2249426"/>
    <lineage>
        <taxon>Bacteria</taxon>
        <taxon>Pseudomonadati</taxon>
        <taxon>Bacteroidota</taxon>
        <taxon>Flavobacteriia</taxon>
        <taxon>Flavobacteriales</taxon>
        <taxon>Flavobacteriaceae</taxon>
        <taxon>Leeuwenhoekiella</taxon>
    </lineage>
</organism>
<reference evidence="3 4" key="1">
    <citation type="submission" date="2018-07" db="EMBL/GenBank/DDBJ databases">
        <title>Leeuwenhoekiella genomics.</title>
        <authorList>
            <person name="Tahon G."/>
            <person name="Willems A."/>
        </authorList>
    </citation>
    <scope>NUCLEOTIDE SEQUENCE [LARGE SCALE GENOMIC DNA]</scope>
    <source>
        <strain evidence="3 4">R-50232</strain>
    </source>
</reference>
<dbReference type="InterPro" id="IPR007560">
    <property type="entry name" value="Restrct_endonuc_IV_Mrr"/>
</dbReference>
<dbReference type="RefSeq" id="WP_128760238.1">
    <property type="nucleotide sequence ID" value="NZ_QOVI01000002.1"/>
</dbReference>
<dbReference type="InterPro" id="IPR049050">
    <property type="entry name" value="nSTAND3"/>
</dbReference>
<dbReference type="EMBL" id="QOVI01000002">
    <property type="protein sequence ID" value="RXG16560.1"/>
    <property type="molecule type" value="Genomic_DNA"/>
</dbReference>
<dbReference type="GO" id="GO:0009307">
    <property type="term" value="P:DNA restriction-modification system"/>
    <property type="evidence" value="ECO:0007669"/>
    <property type="project" value="InterPro"/>
</dbReference>
<name>A0A4Q0NWP8_9FLAO</name>
<dbReference type="AlphaFoldDB" id="A0A4Q0NWP8"/>
<dbReference type="Pfam" id="PF04471">
    <property type="entry name" value="Mrr_cat"/>
    <property type="match status" value="1"/>
</dbReference>
<protein>
    <submittedName>
        <fullName evidence="3">Restriction endonuclease</fullName>
    </submittedName>
</protein>
<evidence type="ECO:0000259" key="1">
    <source>
        <dbReference type="Pfam" id="PF04471"/>
    </source>
</evidence>
<gene>
    <name evidence="3" type="ORF">DSM04_102133</name>
</gene>